<protein>
    <submittedName>
        <fullName evidence="1">Uncharacterized protein</fullName>
    </submittedName>
</protein>
<evidence type="ECO:0000313" key="2">
    <source>
        <dbReference type="Proteomes" id="UP000199051"/>
    </source>
</evidence>
<keyword evidence="2" id="KW-1185">Reference proteome</keyword>
<name>A0A1H9W3N7_9PSEU</name>
<evidence type="ECO:0000313" key="1">
    <source>
        <dbReference type="EMBL" id="SES28414.1"/>
    </source>
</evidence>
<organism evidence="1 2">
    <name type="scientific">Actinokineospora terrae</name>
    <dbReference type="NCBI Taxonomy" id="155974"/>
    <lineage>
        <taxon>Bacteria</taxon>
        <taxon>Bacillati</taxon>
        <taxon>Actinomycetota</taxon>
        <taxon>Actinomycetes</taxon>
        <taxon>Pseudonocardiales</taxon>
        <taxon>Pseudonocardiaceae</taxon>
        <taxon>Actinokineospora</taxon>
    </lineage>
</organism>
<reference evidence="2" key="1">
    <citation type="submission" date="2016-10" db="EMBL/GenBank/DDBJ databases">
        <authorList>
            <person name="Varghese N."/>
            <person name="Submissions S."/>
        </authorList>
    </citation>
    <scope>NUCLEOTIDE SEQUENCE [LARGE SCALE GENOMIC DNA]</scope>
    <source>
        <strain evidence="2">DSM 44260</strain>
    </source>
</reference>
<dbReference type="Proteomes" id="UP000199051">
    <property type="component" value="Unassembled WGS sequence"/>
</dbReference>
<accession>A0A1H9W3N7</accession>
<dbReference type="AlphaFoldDB" id="A0A1H9W3N7"/>
<sequence length="103" mass="11333">MGCARNVLKVAPVAGDQFMLSRAPQTTAEVRARAVEMGQGWPAFVPTLVSDLDDLINHAREVKESFAKESFGEGSAIDNLDATAYGVIEACRWLQVFQFRDKD</sequence>
<dbReference type="STRING" id="155974.SAMN04487818_109331"/>
<gene>
    <name evidence="1" type="ORF">SAMN04487818_109331</name>
</gene>
<dbReference type="EMBL" id="FOGI01000009">
    <property type="protein sequence ID" value="SES28414.1"/>
    <property type="molecule type" value="Genomic_DNA"/>
</dbReference>
<proteinExistence type="predicted"/>